<dbReference type="RefSeq" id="WP_091051847.1">
    <property type="nucleotide sequence ID" value="NZ_FNGF01000005.1"/>
</dbReference>
<sequence>MTDPDTVVVLTALDLEYTAVLRHLYDVEIRHHKAGTRFQVGTTACGAKGRIALGLTGVGNQSAAVIAERAIQEFSPVATLFVGVAGSLWPKPELGDVVVAERVYAYHGGTSEDGGLRARPRAWEAPHAISQLAHQIDRTGEWRRRLPAGSRSINVHFGSIAAGEVVQNSRVSREALWIRDHYNDAIAVEMEAAGVAHAGHLSGTRVGIVRGVSDRADGTKNTGDDAEWQPVAAANAAAFAVHLAEQLLNEGTGDAMPPNESGPRSGDTVYNFASGQVGIQAARVSGSSVTMSGGGTAPPGDPFALLAALRAQIADDHARGLTDDDDTFKASQDELAAAEDALRGTGGPRASKAVLALKRLGGLVASERAGSLIARAIAAVRELP</sequence>
<gene>
    <name evidence="2" type="ORF">SAMN05216298_3454</name>
</gene>
<keyword evidence="3" id="KW-1185">Reference proteome</keyword>
<dbReference type="OrthoDB" id="44283at2"/>
<reference evidence="3" key="1">
    <citation type="submission" date="2016-10" db="EMBL/GenBank/DDBJ databases">
        <authorList>
            <person name="Varghese N."/>
            <person name="Submissions S."/>
        </authorList>
    </citation>
    <scope>NUCLEOTIDE SEQUENCE [LARGE SCALE GENOMIC DNA]</scope>
    <source>
        <strain evidence="3">CGMCC 4.3147</strain>
    </source>
</reference>
<dbReference type="STRING" id="380244.SAMN05216298_3454"/>
<dbReference type="EMBL" id="FNGF01000005">
    <property type="protein sequence ID" value="SDL33096.1"/>
    <property type="molecule type" value="Genomic_DNA"/>
</dbReference>
<dbReference type="GO" id="GO:0005829">
    <property type="term" value="C:cytosol"/>
    <property type="evidence" value="ECO:0007669"/>
    <property type="project" value="TreeGrafter"/>
</dbReference>
<dbReference type="GO" id="GO:0009116">
    <property type="term" value="P:nucleoside metabolic process"/>
    <property type="evidence" value="ECO:0007669"/>
    <property type="project" value="InterPro"/>
</dbReference>
<proteinExistence type="predicted"/>
<dbReference type="CDD" id="cd09008">
    <property type="entry name" value="MTAN"/>
    <property type="match status" value="1"/>
</dbReference>
<dbReference type="Gene3D" id="3.40.50.1580">
    <property type="entry name" value="Nucleoside phosphorylase domain"/>
    <property type="match status" value="1"/>
</dbReference>
<evidence type="ECO:0000313" key="3">
    <source>
        <dbReference type="Proteomes" id="UP000198662"/>
    </source>
</evidence>
<evidence type="ECO:0000259" key="1">
    <source>
        <dbReference type="Pfam" id="PF01048"/>
    </source>
</evidence>
<dbReference type="InterPro" id="IPR035994">
    <property type="entry name" value="Nucleoside_phosphorylase_sf"/>
</dbReference>
<dbReference type="GO" id="GO:0008782">
    <property type="term" value="F:adenosylhomocysteine nucleosidase activity"/>
    <property type="evidence" value="ECO:0007669"/>
    <property type="project" value="TreeGrafter"/>
</dbReference>
<dbReference type="GO" id="GO:0019284">
    <property type="term" value="P:L-methionine salvage from S-adenosylmethionine"/>
    <property type="evidence" value="ECO:0007669"/>
    <property type="project" value="TreeGrafter"/>
</dbReference>
<organism evidence="2 3">
    <name type="scientific">Glycomyces sambucus</name>
    <dbReference type="NCBI Taxonomy" id="380244"/>
    <lineage>
        <taxon>Bacteria</taxon>
        <taxon>Bacillati</taxon>
        <taxon>Actinomycetota</taxon>
        <taxon>Actinomycetes</taxon>
        <taxon>Glycomycetales</taxon>
        <taxon>Glycomycetaceae</taxon>
        <taxon>Glycomyces</taxon>
    </lineage>
</organism>
<feature type="domain" description="Nucleoside phosphorylase" evidence="1">
    <location>
        <begin position="6"/>
        <end position="243"/>
    </location>
</feature>
<dbReference type="SUPFAM" id="SSF53167">
    <property type="entry name" value="Purine and uridine phosphorylases"/>
    <property type="match status" value="1"/>
</dbReference>
<dbReference type="PANTHER" id="PTHR46832">
    <property type="entry name" value="5'-METHYLTHIOADENOSINE/S-ADENOSYLHOMOCYSTEINE NUCLEOSIDASE"/>
    <property type="match status" value="1"/>
</dbReference>
<dbReference type="InterPro" id="IPR000845">
    <property type="entry name" value="Nucleoside_phosphorylase_d"/>
</dbReference>
<dbReference type="Pfam" id="PF01048">
    <property type="entry name" value="PNP_UDP_1"/>
    <property type="match status" value="1"/>
</dbReference>
<dbReference type="AlphaFoldDB" id="A0A1G9J786"/>
<evidence type="ECO:0000313" key="2">
    <source>
        <dbReference type="EMBL" id="SDL33096.1"/>
    </source>
</evidence>
<dbReference type="Proteomes" id="UP000198662">
    <property type="component" value="Unassembled WGS sequence"/>
</dbReference>
<dbReference type="GO" id="GO:0008930">
    <property type="term" value="F:methylthioadenosine nucleosidase activity"/>
    <property type="evidence" value="ECO:0007669"/>
    <property type="project" value="TreeGrafter"/>
</dbReference>
<name>A0A1G9J786_9ACTN</name>
<accession>A0A1G9J786</accession>
<dbReference type="PANTHER" id="PTHR46832:SF1">
    <property type="entry name" value="5'-METHYLTHIOADENOSINE_S-ADENOSYLHOMOCYSTEINE NUCLEOSIDASE"/>
    <property type="match status" value="1"/>
</dbReference>
<protein>
    <submittedName>
        <fullName evidence="2">Nucleoside phosphorylase</fullName>
    </submittedName>
</protein>